<organism evidence="1">
    <name type="scientific">hydrothermal vent metagenome</name>
    <dbReference type="NCBI Taxonomy" id="652676"/>
    <lineage>
        <taxon>unclassified sequences</taxon>
        <taxon>metagenomes</taxon>
        <taxon>ecological metagenomes</taxon>
    </lineage>
</organism>
<protein>
    <recommendedName>
        <fullName evidence="2">Outer membrane protein beta-barrel domain-containing protein</fullName>
    </recommendedName>
</protein>
<gene>
    <name evidence="1" type="ORF">MNB_SV-14-272</name>
</gene>
<dbReference type="AlphaFoldDB" id="A0A1W1C9I3"/>
<proteinExistence type="predicted"/>
<accession>A0A1W1C9I3</accession>
<evidence type="ECO:0000313" key="1">
    <source>
        <dbReference type="EMBL" id="SFV62351.1"/>
    </source>
</evidence>
<reference evidence="1" key="1">
    <citation type="submission" date="2016-10" db="EMBL/GenBank/DDBJ databases">
        <authorList>
            <person name="de Groot N.N."/>
        </authorList>
    </citation>
    <scope>NUCLEOTIDE SEQUENCE</scope>
</reference>
<dbReference type="EMBL" id="FPHN01000142">
    <property type="protein sequence ID" value="SFV62351.1"/>
    <property type="molecule type" value="Genomic_DNA"/>
</dbReference>
<sequence>MFKKIPLLTFLTFAFLNASDTLNPILQMGYDFGGTTLATVEHDEYYNSSVNKVRAGQGLSFEAGAVVDSPNLELQFLVGYRFDNESASNGDVTWDVIPFTAVAMFKSSRWKFGGGLTYHLNPSLEGSFTGYNRYGDYFHDKADDEYENAIGGVAQMQYRVTNNFSVGLKGTFIEYKLKSDNSVTAKGNAIGVNFSYVFGERSRFR</sequence>
<evidence type="ECO:0008006" key="2">
    <source>
        <dbReference type="Google" id="ProtNLM"/>
    </source>
</evidence>
<name>A0A1W1C9I3_9ZZZZ</name>